<dbReference type="Proteomes" id="UP000585507">
    <property type="component" value="Unassembled WGS sequence"/>
</dbReference>
<protein>
    <submittedName>
        <fullName evidence="1">Uncharacterized protein</fullName>
    </submittedName>
</protein>
<proteinExistence type="predicted"/>
<organism evidence="1 2">
    <name type="scientific">Rhizobium giardinii</name>
    <dbReference type="NCBI Taxonomy" id="56731"/>
    <lineage>
        <taxon>Bacteria</taxon>
        <taxon>Pseudomonadati</taxon>
        <taxon>Pseudomonadota</taxon>
        <taxon>Alphaproteobacteria</taxon>
        <taxon>Hyphomicrobiales</taxon>
        <taxon>Rhizobiaceae</taxon>
        <taxon>Rhizobium/Agrobacterium group</taxon>
        <taxon>Rhizobium</taxon>
    </lineage>
</organism>
<gene>
    <name evidence="1" type="ORF">GGD55_004012</name>
</gene>
<evidence type="ECO:0000313" key="2">
    <source>
        <dbReference type="Proteomes" id="UP000585507"/>
    </source>
</evidence>
<dbReference type="RefSeq" id="WP_018329484.1">
    <property type="nucleotide sequence ID" value="NZ_JACHBK010000009.1"/>
</dbReference>
<comment type="caution">
    <text evidence="1">The sequence shown here is derived from an EMBL/GenBank/DDBJ whole genome shotgun (WGS) entry which is preliminary data.</text>
</comment>
<dbReference type="AlphaFoldDB" id="A0A7W8UDA7"/>
<name>A0A7W8UDA7_9HYPH</name>
<reference evidence="1 2" key="1">
    <citation type="submission" date="2020-08" db="EMBL/GenBank/DDBJ databases">
        <title>Genomic Encyclopedia of Type Strains, Phase IV (KMG-V): Genome sequencing to study the core and pangenomes of soil and plant-associated prokaryotes.</title>
        <authorList>
            <person name="Whitman W."/>
        </authorList>
    </citation>
    <scope>NUCLEOTIDE SEQUENCE [LARGE SCALE GENOMIC DNA]</scope>
    <source>
        <strain evidence="1 2">SEMIA 4084</strain>
    </source>
</reference>
<sequence>MHAYHPKAKPIEVLLRRLSDTDDRRVLLMVWAIHALQSNRVAQAKGLIRHPVEVETTDMESKYMAYKWEMESIITLTLNMRKDVVPDFMKKPINTTEFSDFADTINLLKAVEQQDSKKLTGDTIMREFHRIAHRQFPWQTGWENVANIYRHAFIYGQGQCADYFGKTHGLTVQDFMACCFCLYVQTQQAAWNVPLAGKLPVELAEGAMEKTMGMVSAELWTARRESFELYKKLAAGNAIPAAYHPSYLRVRPIIRAAPRNHYIAPFPEFLLLRSTVGLYFDLIAAPTGVMNEARSRFEGYARNTIRAYLPEFDPQPAQPYTYKNNPAETPDVLMLRDGEIVAVFECKATKLSFQAQYANDPAADAKSQYDQIANAVFQLWRFFSHVRRGIIQHQLAEEVAAVVLTMEPWTQTSAELRTAMIAEAEKIAGQKEPEMTAADKRTPLFVSIHELENVMSRSTGDDLLETFRAAAHENQFNGWSIREVRTAAVPDVRQVKKYPFEPGDLLPWWKDTYDKGVAKRAAKSAAGEKD</sequence>
<accession>A0A7W8UDA7</accession>
<evidence type="ECO:0000313" key="1">
    <source>
        <dbReference type="EMBL" id="MBB5537296.1"/>
    </source>
</evidence>
<keyword evidence="2" id="KW-1185">Reference proteome</keyword>
<dbReference type="EMBL" id="JACHBK010000009">
    <property type="protein sequence ID" value="MBB5537296.1"/>
    <property type="molecule type" value="Genomic_DNA"/>
</dbReference>